<evidence type="ECO:0000313" key="6">
    <source>
        <dbReference type="EMBL" id="OWQ90326.1"/>
    </source>
</evidence>
<proteinExistence type="inferred from homology"/>
<dbReference type="EMBL" id="NIOF01000005">
    <property type="protein sequence ID" value="OWQ90326.1"/>
    <property type="molecule type" value="Genomic_DNA"/>
</dbReference>
<accession>A0A246JDM8</accession>
<evidence type="ECO:0000256" key="4">
    <source>
        <dbReference type="ARBA" id="ARBA00023125"/>
    </source>
</evidence>
<feature type="domain" description="DNA-binding protein H-NS-like C-terminal" evidence="5">
    <location>
        <begin position="83"/>
        <end position="128"/>
    </location>
</feature>
<keyword evidence="4" id="KW-0238">DNA-binding</keyword>
<evidence type="ECO:0000256" key="2">
    <source>
        <dbReference type="ARBA" id="ARBA00010610"/>
    </source>
</evidence>
<dbReference type="Pfam" id="PF00816">
    <property type="entry name" value="Histone_HNS"/>
    <property type="match status" value="1"/>
</dbReference>
<dbReference type="PANTHER" id="PTHR38097">
    <property type="match status" value="1"/>
</dbReference>
<evidence type="ECO:0000256" key="1">
    <source>
        <dbReference type="ARBA" id="ARBA00004453"/>
    </source>
</evidence>
<dbReference type="GO" id="GO:0003680">
    <property type="term" value="F:minor groove of adenine-thymine-rich DNA binding"/>
    <property type="evidence" value="ECO:0007669"/>
    <property type="project" value="TreeGrafter"/>
</dbReference>
<dbReference type="GO" id="GO:0005829">
    <property type="term" value="C:cytosol"/>
    <property type="evidence" value="ECO:0007669"/>
    <property type="project" value="TreeGrafter"/>
</dbReference>
<evidence type="ECO:0000259" key="5">
    <source>
        <dbReference type="SMART" id="SM00528"/>
    </source>
</evidence>
<keyword evidence="7" id="KW-1185">Reference proteome</keyword>
<keyword evidence="3" id="KW-0963">Cytoplasm</keyword>
<evidence type="ECO:0000313" key="7">
    <source>
        <dbReference type="Proteomes" id="UP000197468"/>
    </source>
</evidence>
<dbReference type="InterPro" id="IPR037150">
    <property type="entry name" value="H-NS_C_dom_sf"/>
</dbReference>
<comment type="similarity">
    <text evidence="2">Belongs to the histone-like protein H-NS family.</text>
</comment>
<dbReference type="GO" id="GO:0000976">
    <property type="term" value="F:transcription cis-regulatory region binding"/>
    <property type="evidence" value="ECO:0007669"/>
    <property type="project" value="TreeGrafter"/>
</dbReference>
<dbReference type="GO" id="GO:0032993">
    <property type="term" value="C:protein-DNA complex"/>
    <property type="evidence" value="ECO:0007669"/>
    <property type="project" value="TreeGrafter"/>
</dbReference>
<dbReference type="AlphaFoldDB" id="A0A246JDM8"/>
<dbReference type="GO" id="GO:0009295">
    <property type="term" value="C:nucleoid"/>
    <property type="evidence" value="ECO:0007669"/>
    <property type="project" value="UniProtKB-SubCell"/>
</dbReference>
<comment type="subcellular location">
    <subcellularLocation>
        <location evidence="1">Cytoplasm</location>
        <location evidence="1">Nucleoid</location>
    </subcellularLocation>
</comment>
<dbReference type="GO" id="GO:0003681">
    <property type="term" value="F:bent DNA binding"/>
    <property type="evidence" value="ECO:0007669"/>
    <property type="project" value="TreeGrafter"/>
</dbReference>
<dbReference type="InterPro" id="IPR027444">
    <property type="entry name" value="H-NS_C_dom"/>
</dbReference>
<sequence>MATVARGAVTENLMTNVDVSKLSYVELVELSKKLEEQIQGKRTEELKVLADGYIKKIEAAGFSVVEAVEALQPYIGARGFTKTKPASTAAVLYRDPANAENTWSGRGRTARWLADYEAQGRSRDEFKVDGH</sequence>
<dbReference type="PANTHER" id="PTHR38097:SF2">
    <property type="entry name" value="DNA-BINDING PROTEIN STPA"/>
    <property type="match status" value="1"/>
</dbReference>
<dbReference type="SUPFAM" id="SSF81273">
    <property type="entry name" value="H-NS histone-like proteins"/>
    <property type="match status" value="1"/>
</dbReference>
<gene>
    <name evidence="6" type="ORF">CDN99_13235</name>
</gene>
<dbReference type="SMART" id="SM00528">
    <property type="entry name" value="HNS"/>
    <property type="match status" value="1"/>
</dbReference>
<evidence type="ECO:0000256" key="3">
    <source>
        <dbReference type="ARBA" id="ARBA00022490"/>
    </source>
</evidence>
<protein>
    <recommendedName>
        <fullName evidence="5">DNA-binding protein H-NS-like C-terminal domain-containing protein</fullName>
    </recommendedName>
</protein>
<name>A0A246JDM8_9BURK</name>
<dbReference type="GO" id="GO:0001217">
    <property type="term" value="F:DNA-binding transcription repressor activity"/>
    <property type="evidence" value="ECO:0007669"/>
    <property type="project" value="TreeGrafter"/>
</dbReference>
<dbReference type="Gene3D" id="4.10.430.10">
    <property type="entry name" value="Histone-like protein H-NS, C-terminal domain"/>
    <property type="match status" value="1"/>
</dbReference>
<reference evidence="6 7" key="1">
    <citation type="journal article" date="2008" name="Int. J. Syst. Evol. Microbiol.">
        <title>Description of Roseateles aquatilis sp. nov. and Roseateles terrae sp. nov., in the class Betaproteobacteria, and emended description of the genus Roseateles.</title>
        <authorList>
            <person name="Gomila M."/>
            <person name="Bowien B."/>
            <person name="Falsen E."/>
            <person name="Moore E.R."/>
            <person name="Lalucat J."/>
        </authorList>
    </citation>
    <scope>NUCLEOTIDE SEQUENCE [LARGE SCALE GENOMIC DNA]</scope>
    <source>
        <strain evidence="6 7">CCUG 48205</strain>
    </source>
</reference>
<comment type="caution">
    <text evidence="6">The sequence shown here is derived from an EMBL/GenBank/DDBJ whole genome shotgun (WGS) entry which is preliminary data.</text>
</comment>
<organism evidence="6 7">
    <name type="scientific">Roseateles aquatilis</name>
    <dbReference type="NCBI Taxonomy" id="431061"/>
    <lineage>
        <taxon>Bacteria</taxon>
        <taxon>Pseudomonadati</taxon>
        <taxon>Pseudomonadota</taxon>
        <taxon>Betaproteobacteria</taxon>
        <taxon>Burkholderiales</taxon>
        <taxon>Sphaerotilaceae</taxon>
        <taxon>Roseateles</taxon>
    </lineage>
</organism>
<dbReference type="Proteomes" id="UP000197468">
    <property type="component" value="Unassembled WGS sequence"/>
</dbReference>